<dbReference type="Proteomes" id="UP000186758">
    <property type="component" value="Unassembled WGS sequence"/>
</dbReference>
<dbReference type="InterPro" id="IPR028082">
    <property type="entry name" value="Peripla_BP_I"/>
</dbReference>
<comment type="caution">
    <text evidence="5">The sequence shown here is derived from an EMBL/GenBank/DDBJ whole genome shotgun (WGS) entry which is preliminary data.</text>
</comment>
<dbReference type="InterPro" id="IPR010982">
    <property type="entry name" value="Lambda_DNA-bd_dom_sf"/>
</dbReference>
<dbReference type="RefSeq" id="WP_075885137.1">
    <property type="nucleotide sequence ID" value="NZ_MPJZ01000046.1"/>
</dbReference>
<evidence type="ECO:0000313" key="6">
    <source>
        <dbReference type="Proteomes" id="UP000186758"/>
    </source>
</evidence>
<keyword evidence="3" id="KW-0804">Transcription</keyword>
<proteinExistence type="predicted"/>
<dbReference type="Gene3D" id="1.10.260.40">
    <property type="entry name" value="lambda repressor-like DNA-binding domains"/>
    <property type="match status" value="1"/>
</dbReference>
<feature type="domain" description="HTH lacI-type" evidence="4">
    <location>
        <begin position="4"/>
        <end position="59"/>
    </location>
</feature>
<reference evidence="5 6" key="1">
    <citation type="submission" date="2016-11" db="EMBL/GenBank/DDBJ databases">
        <title>Description of two novel members of the family Erysipelotrichaceae: Ileibacterium lipovorans gen. nov., sp. nov. and Dubosiella newyorkensis, gen. nov., sp. nov.</title>
        <authorList>
            <person name="Cox L.M."/>
            <person name="Sohn J."/>
            <person name="Tyrrell K.L."/>
            <person name="Citron D.M."/>
            <person name="Lawson P.A."/>
            <person name="Patel N.B."/>
            <person name="Iizumi T."/>
            <person name="Perez-Perez G.I."/>
            <person name="Goldstein E.J."/>
            <person name="Blaser M.J."/>
        </authorList>
    </citation>
    <scope>NUCLEOTIDE SEQUENCE [LARGE SCALE GENOMIC DNA]</scope>
    <source>
        <strain evidence="5 6">NYU-BL-K8</strain>
    </source>
</reference>
<dbReference type="CDD" id="cd06267">
    <property type="entry name" value="PBP1_LacI_sugar_binding-like"/>
    <property type="match status" value="1"/>
</dbReference>
<dbReference type="SUPFAM" id="SSF47413">
    <property type="entry name" value="lambda repressor-like DNA-binding domains"/>
    <property type="match status" value="1"/>
</dbReference>
<dbReference type="Pfam" id="PF00356">
    <property type="entry name" value="LacI"/>
    <property type="match status" value="1"/>
</dbReference>
<evidence type="ECO:0000313" key="5">
    <source>
        <dbReference type="EMBL" id="OLU45642.1"/>
    </source>
</evidence>
<evidence type="ECO:0000256" key="1">
    <source>
        <dbReference type="ARBA" id="ARBA00023015"/>
    </source>
</evidence>
<organism evidence="5 6">
    <name type="scientific">Faecalibaculum rodentium</name>
    <dbReference type="NCBI Taxonomy" id="1702221"/>
    <lineage>
        <taxon>Bacteria</taxon>
        <taxon>Bacillati</taxon>
        <taxon>Bacillota</taxon>
        <taxon>Erysipelotrichia</taxon>
        <taxon>Erysipelotrichales</taxon>
        <taxon>Erysipelotrichaceae</taxon>
        <taxon>Faecalibaculum</taxon>
    </lineage>
</organism>
<evidence type="ECO:0000256" key="2">
    <source>
        <dbReference type="ARBA" id="ARBA00023125"/>
    </source>
</evidence>
<dbReference type="PANTHER" id="PTHR30146">
    <property type="entry name" value="LACI-RELATED TRANSCRIPTIONAL REPRESSOR"/>
    <property type="match status" value="1"/>
</dbReference>
<name>A0A1Q9YL83_9FIRM</name>
<dbReference type="GO" id="GO:0003700">
    <property type="term" value="F:DNA-binding transcription factor activity"/>
    <property type="evidence" value="ECO:0007669"/>
    <property type="project" value="TreeGrafter"/>
</dbReference>
<keyword evidence="2" id="KW-0238">DNA-binding</keyword>
<dbReference type="GO" id="GO:0000976">
    <property type="term" value="F:transcription cis-regulatory region binding"/>
    <property type="evidence" value="ECO:0007669"/>
    <property type="project" value="TreeGrafter"/>
</dbReference>
<dbReference type="Gene3D" id="3.40.50.2300">
    <property type="match status" value="2"/>
</dbReference>
<dbReference type="InterPro" id="IPR046335">
    <property type="entry name" value="LacI/GalR-like_sensor"/>
</dbReference>
<gene>
    <name evidence="5" type="ORF">BO223_04670</name>
</gene>
<evidence type="ECO:0000256" key="3">
    <source>
        <dbReference type="ARBA" id="ARBA00023163"/>
    </source>
</evidence>
<dbReference type="PANTHER" id="PTHR30146:SF109">
    <property type="entry name" value="HTH-TYPE TRANSCRIPTIONAL REGULATOR GALS"/>
    <property type="match status" value="1"/>
</dbReference>
<dbReference type="Pfam" id="PF13377">
    <property type="entry name" value="Peripla_BP_3"/>
    <property type="match status" value="1"/>
</dbReference>
<accession>A0A1Q9YL83</accession>
<keyword evidence="1" id="KW-0805">Transcription regulation</keyword>
<dbReference type="EMBL" id="MPJZ01000046">
    <property type="protein sequence ID" value="OLU45642.1"/>
    <property type="molecule type" value="Genomic_DNA"/>
</dbReference>
<dbReference type="SMART" id="SM00354">
    <property type="entry name" value="HTH_LACI"/>
    <property type="match status" value="1"/>
</dbReference>
<evidence type="ECO:0000259" key="4">
    <source>
        <dbReference type="PROSITE" id="PS50932"/>
    </source>
</evidence>
<sequence>MEKIRLRDIADALGLSVATVSNVLNGKDSKVSPATRIRVLEAVEGSGYLPERAEVLLGRNPSRMVGLVVNDHPEYSGHPLEDPYNARFISFLQRAAVGHGLELLVKTARTWEEAAQFASMWNMTGLVVSGFCDADYVSLRQEMKIPLAACDAFSREAGFSSVTVQDRKGGRLAGEHLKSLGHSRVTCITTNMICDDFERIQGIRDAGLQTDLFMISGDRTVMREQFRQHDFSHVTAVFCVSDRQAMELLCILHERGIRVPEDLSVIGFDGIEAGIWAVPPLTTIAQDLEAKAETAIASLFEDPASHLIDVELTVRRSTGYAKTIL</sequence>
<dbReference type="SUPFAM" id="SSF53822">
    <property type="entry name" value="Periplasmic binding protein-like I"/>
    <property type="match status" value="1"/>
</dbReference>
<dbReference type="AlphaFoldDB" id="A0A1Q9YL83"/>
<dbReference type="PROSITE" id="PS50932">
    <property type="entry name" value="HTH_LACI_2"/>
    <property type="match status" value="1"/>
</dbReference>
<dbReference type="CDD" id="cd01392">
    <property type="entry name" value="HTH_LacI"/>
    <property type="match status" value="1"/>
</dbReference>
<dbReference type="InterPro" id="IPR000843">
    <property type="entry name" value="HTH_LacI"/>
</dbReference>
<protein>
    <recommendedName>
        <fullName evidence="4">HTH lacI-type domain-containing protein</fullName>
    </recommendedName>
</protein>